<evidence type="ECO:0000313" key="3">
    <source>
        <dbReference type="Proteomes" id="UP000070121"/>
    </source>
</evidence>
<protein>
    <submittedName>
        <fullName evidence="2">Uncharacterized protein</fullName>
    </submittedName>
</protein>
<name>A0A135UG32_9PEZI</name>
<gene>
    <name evidence="2" type="ORF">CSAL01_11915</name>
</gene>
<dbReference type="EMBL" id="JFFI01001519">
    <property type="protein sequence ID" value="KXH59326.1"/>
    <property type="molecule type" value="Genomic_DNA"/>
</dbReference>
<feature type="region of interest" description="Disordered" evidence="1">
    <location>
        <begin position="1"/>
        <end position="25"/>
    </location>
</feature>
<comment type="caution">
    <text evidence="2">The sequence shown here is derived from an EMBL/GenBank/DDBJ whole genome shotgun (WGS) entry which is preliminary data.</text>
</comment>
<evidence type="ECO:0000313" key="2">
    <source>
        <dbReference type="EMBL" id="KXH59326.1"/>
    </source>
</evidence>
<keyword evidence="3" id="KW-1185">Reference proteome</keyword>
<proteinExistence type="predicted"/>
<accession>A0A135UG32</accession>
<reference evidence="2 3" key="1">
    <citation type="submission" date="2014-02" db="EMBL/GenBank/DDBJ databases">
        <title>The genome sequence of Colletotrichum salicis CBS 607.94.</title>
        <authorList>
            <person name="Baroncelli R."/>
            <person name="Thon M.R."/>
        </authorList>
    </citation>
    <scope>NUCLEOTIDE SEQUENCE [LARGE SCALE GENOMIC DNA]</scope>
    <source>
        <strain evidence="2 3">CBS 607.94</strain>
    </source>
</reference>
<organism evidence="2 3">
    <name type="scientific">Colletotrichum salicis</name>
    <dbReference type="NCBI Taxonomy" id="1209931"/>
    <lineage>
        <taxon>Eukaryota</taxon>
        <taxon>Fungi</taxon>
        <taxon>Dikarya</taxon>
        <taxon>Ascomycota</taxon>
        <taxon>Pezizomycotina</taxon>
        <taxon>Sordariomycetes</taxon>
        <taxon>Hypocreomycetidae</taxon>
        <taxon>Glomerellales</taxon>
        <taxon>Glomerellaceae</taxon>
        <taxon>Colletotrichum</taxon>
        <taxon>Colletotrichum acutatum species complex</taxon>
    </lineage>
</organism>
<evidence type="ECO:0000256" key="1">
    <source>
        <dbReference type="SAM" id="MobiDB-lite"/>
    </source>
</evidence>
<dbReference type="AlphaFoldDB" id="A0A135UG32"/>
<sequence>MSRTLRPNGHMQRPAARMAMRNHSKTTLSQVAIVPRAVRASSNTDRFTRDCSPSDSLCLKGNLDSWLSTLAQHDVAVRVRTQPCGLRSKDDKSMDSMGTN</sequence>
<dbReference type="Proteomes" id="UP000070121">
    <property type="component" value="Unassembled WGS sequence"/>
</dbReference>